<dbReference type="EMBL" id="JACHJB010000004">
    <property type="protein sequence ID" value="MBB6351174.1"/>
    <property type="molecule type" value="Genomic_DNA"/>
</dbReference>
<dbReference type="PROSITE" id="PS51257">
    <property type="entry name" value="PROKAR_LIPOPROTEIN"/>
    <property type="match status" value="1"/>
</dbReference>
<organism evidence="4 5">
    <name type="scientific">Nonomuraea muscovyensis</name>
    <dbReference type="NCBI Taxonomy" id="1124761"/>
    <lineage>
        <taxon>Bacteria</taxon>
        <taxon>Bacillati</taxon>
        <taxon>Actinomycetota</taxon>
        <taxon>Actinomycetes</taxon>
        <taxon>Streptosporangiales</taxon>
        <taxon>Streptosporangiaceae</taxon>
        <taxon>Nonomuraea</taxon>
    </lineage>
</organism>
<feature type="chain" id="PRO_5039347452" evidence="3">
    <location>
        <begin position="25"/>
        <end position="304"/>
    </location>
</feature>
<proteinExistence type="inferred from homology"/>
<sequence>MKRGRKAVAVLMSLLLLAIGCGSGRQEPQDGLPTTLRVGIIPNISPENQRAQYEPFRAYLADRLKTDVELFVATNYAGVVSALVAKKLDVAYLGGLTYVQAEAQTGVVPLVTEIDQETGTPAYLSAVVVKARSPYRSTKDVVAAGGKFAFGDVSSTSGSLYPRVMIVDAGARCDVGDLTACPPLSSVSFTGGHDATAQAVLSGGADAGGIELRILHRLEKQGSVPKGALQAVETRQVMGYPWVASRDLDATSRKAVTDAFLAIRDPKLLDLMRAKSYAAVTATDYAEVRQHATALGLLTPPRGQ</sequence>
<evidence type="ECO:0000313" key="5">
    <source>
        <dbReference type="Proteomes" id="UP000583800"/>
    </source>
</evidence>
<comment type="similarity">
    <text evidence="1">Belongs to the phosphate/phosphite/phosphonate binding protein family.</text>
</comment>
<keyword evidence="2 3" id="KW-0732">Signal</keyword>
<keyword evidence="5" id="KW-1185">Reference proteome</keyword>
<protein>
    <submittedName>
        <fullName evidence="4">Phosphonate transport system substrate-binding protein</fullName>
    </submittedName>
</protein>
<dbReference type="Pfam" id="PF12974">
    <property type="entry name" value="Phosphonate-bd"/>
    <property type="match status" value="1"/>
</dbReference>
<evidence type="ECO:0000256" key="3">
    <source>
        <dbReference type="SAM" id="SignalP"/>
    </source>
</evidence>
<feature type="signal peptide" evidence="3">
    <location>
        <begin position="1"/>
        <end position="24"/>
    </location>
</feature>
<dbReference type="NCBIfam" id="TIGR01098">
    <property type="entry name" value="3A0109s03R"/>
    <property type="match status" value="1"/>
</dbReference>
<dbReference type="Gene3D" id="3.40.190.10">
    <property type="entry name" value="Periplasmic binding protein-like II"/>
    <property type="match status" value="2"/>
</dbReference>
<reference evidence="4 5" key="1">
    <citation type="submission" date="2020-08" db="EMBL/GenBank/DDBJ databases">
        <title>Sequencing the genomes of 1000 actinobacteria strains.</title>
        <authorList>
            <person name="Klenk H.-P."/>
        </authorList>
    </citation>
    <scope>NUCLEOTIDE SEQUENCE [LARGE SCALE GENOMIC DNA]</scope>
    <source>
        <strain evidence="4 5">DSM 45913</strain>
    </source>
</reference>
<gene>
    <name evidence="4" type="ORF">FHU36_007757</name>
</gene>
<dbReference type="PANTHER" id="PTHR35841:SF1">
    <property type="entry name" value="PHOSPHONATES-BINDING PERIPLASMIC PROTEIN"/>
    <property type="match status" value="1"/>
</dbReference>
<dbReference type="SUPFAM" id="SSF53850">
    <property type="entry name" value="Periplasmic binding protein-like II"/>
    <property type="match status" value="1"/>
</dbReference>
<comment type="caution">
    <text evidence="4">The sequence shown here is derived from an EMBL/GenBank/DDBJ whole genome shotgun (WGS) entry which is preliminary data.</text>
</comment>
<dbReference type="AlphaFoldDB" id="A0A7X0CA19"/>
<dbReference type="InterPro" id="IPR005770">
    <property type="entry name" value="PhnD"/>
</dbReference>
<dbReference type="RefSeq" id="WP_185088974.1">
    <property type="nucleotide sequence ID" value="NZ_JACHJB010000004.1"/>
</dbReference>
<name>A0A7X0CA19_9ACTN</name>
<dbReference type="GO" id="GO:0043190">
    <property type="term" value="C:ATP-binding cassette (ABC) transporter complex"/>
    <property type="evidence" value="ECO:0007669"/>
    <property type="project" value="InterPro"/>
</dbReference>
<dbReference type="Proteomes" id="UP000583800">
    <property type="component" value="Unassembled WGS sequence"/>
</dbReference>
<dbReference type="PANTHER" id="PTHR35841">
    <property type="entry name" value="PHOSPHONATES-BINDING PERIPLASMIC PROTEIN"/>
    <property type="match status" value="1"/>
</dbReference>
<evidence type="ECO:0000313" key="4">
    <source>
        <dbReference type="EMBL" id="MBB6351174.1"/>
    </source>
</evidence>
<dbReference type="GO" id="GO:0055085">
    <property type="term" value="P:transmembrane transport"/>
    <property type="evidence" value="ECO:0007669"/>
    <property type="project" value="InterPro"/>
</dbReference>
<evidence type="ECO:0000256" key="2">
    <source>
        <dbReference type="ARBA" id="ARBA00022729"/>
    </source>
</evidence>
<evidence type="ECO:0000256" key="1">
    <source>
        <dbReference type="ARBA" id="ARBA00007162"/>
    </source>
</evidence>
<accession>A0A7X0CA19</accession>